<name>A0A1M6TKE5_9BACT</name>
<reference evidence="3" key="1">
    <citation type="submission" date="2016-11" db="EMBL/GenBank/DDBJ databases">
        <authorList>
            <person name="Varghese N."/>
            <person name="Submissions S."/>
        </authorList>
    </citation>
    <scope>NUCLEOTIDE SEQUENCE [LARGE SCALE GENOMIC DNA]</scope>
    <source>
        <strain evidence="3">DSM 16219</strain>
    </source>
</reference>
<evidence type="ECO:0000313" key="3">
    <source>
        <dbReference type="Proteomes" id="UP000183994"/>
    </source>
</evidence>
<feature type="transmembrane region" description="Helical" evidence="1">
    <location>
        <begin position="66"/>
        <end position="89"/>
    </location>
</feature>
<keyword evidence="1" id="KW-0812">Transmembrane</keyword>
<dbReference type="AlphaFoldDB" id="A0A1M6TKE5"/>
<gene>
    <name evidence="2" type="ORF">SAMN02745216_03707</name>
</gene>
<keyword evidence="1" id="KW-1133">Transmembrane helix</keyword>
<dbReference type="EMBL" id="FQZU01000027">
    <property type="protein sequence ID" value="SHK57400.1"/>
    <property type="molecule type" value="Genomic_DNA"/>
</dbReference>
<feature type="transmembrane region" description="Helical" evidence="1">
    <location>
        <begin position="12"/>
        <end position="32"/>
    </location>
</feature>
<accession>A0A1M6TKE5</accession>
<sequence>MFKKIKFKMAQIISVLHGATIFLIFISIHSQISQLYVGTSFSKTILKSICEIKVEVYRIIATCSYLIIYDIIIMFFITILSTFVFLKFFSYLSCSIYYVFGMLIGSLLMDFVCFVCLGQKFVYFVSLSLLSVNVHLSVGILSISIGLCYWMGLKIGLLLYSRGTFRGHNTYLS</sequence>
<protein>
    <submittedName>
        <fullName evidence="2">Uncharacterized protein</fullName>
    </submittedName>
</protein>
<proteinExistence type="predicted"/>
<keyword evidence="1" id="KW-0472">Membrane</keyword>
<feature type="transmembrane region" description="Helical" evidence="1">
    <location>
        <begin position="96"/>
        <end position="122"/>
    </location>
</feature>
<organism evidence="2 3">
    <name type="scientific">Desulfatibacillum alkenivorans DSM 16219</name>
    <dbReference type="NCBI Taxonomy" id="1121393"/>
    <lineage>
        <taxon>Bacteria</taxon>
        <taxon>Pseudomonadati</taxon>
        <taxon>Thermodesulfobacteriota</taxon>
        <taxon>Desulfobacteria</taxon>
        <taxon>Desulfobacterales</taxon>
        <taxon>Desulfatibacillaceae</taxon>
        <taxon>Desulfatibacillum</taxon>
    </lineage>
</organism>
<evidence type="ECO:0000256" key="1">
    <source>
        <dbReference type="SAM" id="Phobius"/>
    </source>
</evidence>
<evidence type="ECO:0000313" key="2">
    <source>
        <dbReference type="EMBL" id="SHK57400.1"/>
    </source>
</evidence>
<keyword evidence="3" id="KW-1185">Reference proteome</keyword>
<dbReference type="Proteomes" id="UP000183994">
    <property type="component" value="Unassembled WGS sequence"/>
</dbReference>
<feature type="transmembrane region" description="Helical" evidence="1">
    <location>
        <begin position="134"/>
        <end position="160"/>
    </location>
</feature>